<gene>
    <name evidence="2" type="ORF">COY29_04325</name>
</gene>
<keyword evidence="1" id="KW-0812">Transmembrane</keyword>
<comment type="caution">
    <text evidence="2">The sequence shown here is derived from an EMBL/GenBank/DDBJ whole genome shotgun (WGS) entry which is preliminary data.</text>
</comment>
<name>A0A2M7TLP2_9BACT</name>
<accession>A0A2M7TLP2</accession>
<protein>
    <submittedName>
        <fullName evidence="2">Uncharacterized protein</fullName>
    </submittedName>
</protein>
<evidence type="ECO:0000313" key="3">
    <source>
        <dbReference type="Proteomes" id="UP000229753"/>
    </source>
</evidence>
<keyword evidence="1" id="KW-1133">Transmembrane helix</keyword>
<dbReference type="AlphaFoldDB" id="A0A2M7TLP2"/>
<evidence type="ECO:0000313" key="2">
    <source>
        <dbReference type="EMBL" id="PIZ48038.1"/>
    </source>
</evidence>
<reference evidence="3" key="1">
    <citation type="submission" date="2017-09" db="EMBL/GenBank/DDBJ databases">
        <title>Depth-based differentiation of microbial function through sediment-hosted aquifers and enrichment of novel symbionts in the deep terrestrial subsurface.</title>
        <authorList>
            <person name="Probst A.J."/>
            <person name="Ladd B."/>
            <person name="Jarett J.K."/>
            <person name="Geller-Mcgrath D.E."/>
            <person name="Sieber C.M.K."/>
            <person name="Emerson J.B."/>
            <person name="Anantharaman K."/>
            <person name="Thomas B.C."/>
            <person name="Malmstrom R."/>
            <person name="Stieglmeier M."/>
            <person name="Klingl A."/>
            <person name="Woyke T."/>
            <person name="Ryan C.M."/>
            <person name="Banfield J.F."/>
        </authorList>
    </citation>
    <scope>NUCLEOTIDE SEQUENCE [LARGE SCALE GENOMIC DNA]</scope>
</reference>
<evidence type="ECO:0000256" key="1">
    <source>
        <dbReference type="SAM" id="Phobius"/>
    </source>
</evidence>
<organism evidence="2 3">
    <name type="scientific">Candidatus Woesebacteria bacterium CG_4_10_14_0_2_um_filter_39_14</name>
    <dbReference type="NCBI Taxonomy" id="1975054"/>
    <lineage>
        <taxon>Bacteria</taxon>
        <taxon>Candidatus Woeseibacteriota</taxon>
    </lineage>
</organism>
<dbReference type="Proteomes" id="UP000229753">
    <property type="component" value="Unassembled WGS sequence"/>
</dbReference>
<proteinExistence type="predicted"/>
<feature type="non-terminal residue" evidence="2">
    <location>
        <position position="1"/>
    </location>
</feature>
<feature type="transmembrane region" description="Helical" evidence="1">
    <location>
        <begin position="28"/>
        <end position="51"/>
    </location>
</feature>
<dbReference type="EMBL" id="PFNO01000143">
    <property type="protein sequence ID" value="PIZ48038.1"/>
    <property type="molecule type" value="Genomic_DNA"/>
</dbReference>
<sequence length="109" mass="11557">FTGFGPLGNITSKENAVSTFSKFISSTIGLMTVVAILWFIFVFIIGAIGIINAGGDKAALETAKKKITTGIIGFVVTIASIFIIKLIGYLIGIPDILNFGFLFSMITGF</sequence>
<feature type="transmembrane region" description="Helical" evidence="1">
    <location>
        <begin position="71"/>
        <end position="92"/>
    </location>
</feature>
<keyword evidence="1" id="KW-0472">Membrane</keyword>